<dbReference type="EMBL" id="VCMV01000013">
    <property type="protein sequence ID" value="KAB0267408.1"/>
    <property type="molecule type" value="Genomic_DNA"/>
</dbReference>
<dbReference type="Gene3D" id="3.30.70.1230">
    <property type="entry name" value="Nucleotide cyclase"/>
    <property type="match status" value="1"/>
</dbReference>
<feature type="transmembrane region" description="Helical" evidence="1">
    <location>
        <begin position="400"/>
        <end position="418"/>
    </location>
</feature>
<dbReference type="GO" id="GO:0004016">
    <property type="term" value="F:adenylate cyclase activity"/>
    <property type="evidence" value="ECO:0007669"/>
    <property type="project" value="UniProtKB-ARBA"/>
</dbReference>
<evidence type="ECO:0000313" key="4">
    <source>
        <dbReference type="Proteomes" id="UP000325684"/>
    </source>
</evidence>
<dbReference type="InterPro" id="IPR007890">
    <property type="entry name" value="CHASE2"/>
</dbReference>
<dbReference type="SMART" id="SM00044">
    <property type="entry name" value="CYCc"/>
    <property type="match status" value="1"/>
</dbReference>
<dbReference type="PANTHER" id="PTHR43081">
    <property type="entry name" value="ADENYLATE CYCLASE, TERMINAL-DIFFERENTIATION SPECIFIC-RELATED"/>
    <property type="match status" value="1"/>
</dbReference>
<organism evidence="3 4">
    <name type="scientific">Microvirga brassicacearum</name>
    <dbReference type="NCBI Taxonomy" id="2580413"/>
    <lineage>
        <taxon>Bacteria</taxon>
        <taxon>Pseudomonadati</taxon>
        <taxon>Pseudomonadota</taxon>
        <taxon>Alphaproteobacteria</taxon>
        <taxon>Hyphomicrobiales</taxon>
        <taxon>Methylobacteriaceae</taxon>
        <taxon>Microvirga</taxon>
    </lineage>
</organism>
<feature type="transmembrane region" description="Helical" evidence="1">
    <location>
        <begin position="377"/>
        <end position="395"/>
    </location>
</feature>
<comment type="caution">
    <text evidence="3">The sequence shown here is derived from an EMBL/GenBank/DDBJ whole genome shotgun (WGS) entry which is preliminary data.</text>
</comment>
<dbReference type="GO" id="GO:0006171">
    <property type="term" value="P:cAMP biosynthetic process"/>
    <property type="evidence" value="ECO:0007669"/>
    <property type="project" value="TreeGrafter"/>
</dbReference>
<evidence type="ECO:0000313" key="3">
    <source>
        <dbReference type="EMBL" id="KAB0267408.1"/>
    </source>
</evidence>
<protein>
    <submittedName>
        <fullName evidence="3">Adenylate/guanylate cyclase domain-containing protein</fullName>
    </submittedName>
</protein>
<dbReference type="InterPro" id="IPR050697">
    <property type="entry name" value="Adenylyl/Guanylyl_Cyclase_3/4"/>
</dbReference>
<dbReference type="AlphaFoldDB" id="A0A5N3PCD4"/>
<dbReference type="OrthoDB" id="9789782at2"/>
<dbReference type="PROSITE" id="PS50125">
    <property type="entry name" value="GUANYLATE_CYCLASE_2"/>
    <property type="match status" value="1"/>
</dbReference>
<feature type="domain" description="Guanylate cyclase" evidence="2">
    <location>
        <begin position="489"/>
        <end position="627"/>
    </location>
</feature>
<keyword evidence="1" id="KW-0472">Membrane</keyword>
<accession>A0A5N3PCD4</accession>
<dbReference type="Proteomes" id="UP000325684">
    <property type="component" value="Unassembled WGS sequence"/>
</dbReference>
<proteinExistence type="predicted"/>
<dbReference type="Pfam" id="PF05226">
    <property type="entry name" value="CHASE2"/>
    <property type="match status" value="1"/>
</dbReference>
<evidence type="ECO:0000256" key="1">
    <source>
        <dbReference type="SAM" id="Phobius"/>
    </source>
</evidence>
<reference evidence="3 4" key="1">
    <citation type="journal article" date="2019" name="Microorganisms">
        <title>Genome Insights into the Novel Species Microvirga brassicacearum, a Rapeseed Endophyte with Biotechnological Potential.</title>
        <authorList>
            <person name="Jimenez-Gomez A."/>
            <person name="Saati-Santamaria Z."/>
            <person name="Igual J.M."/>
            <person name="Rivas R."/>
            <person name="Mateos P.F."/>
            <person name="Garcia-Fraile P."/>
        </authorList>
    </citation>
    <scope>NUCLEOTIDE SEQUENCE [LARGE SCALE GENOMIC DNA]</scope>
    <source>
        <strain evidence="3 4">CDVBN77</strain>
    </source>
</reference>
<dbReference type="GO" id="GO:0035556">
    <property type="term" value="P:intracellular signal transduction"/>
    <property type="evidence" value="ECO:0007669"/>
    <property type="project" value="InterPro"/>
</dbReference>
<name>A0A5N3PCD4_9HYPH</name>
<dbReference type="RefSeq" id="WP_150943425.1">
    <property type="nucleotide sequence ID" value="NZ_VCMV01000013.1"/>
</dbReference>
<sequence length="747" mass="81442">MSWAVRLLGKQSTLRALTRAQSIALILGLSLVLLCAALRIADPYDLRLVRELAFDAFQRALPRPYRAVPVRVIDIDEASLAKIGQWPWPRNTLSRLVDRLGELGASAIGFDIVFPEPDRLSPSLLVKQPDLQVAFGATGPRDIASRVPDYDRSFAESIQGKPVVLGFAAIPGADGRRPPLKAGLAFTGKDPRAALPSFAAATLNLPEFDRAAKGVGAITVSPLDTHGIVRQIPLLWNGGERIYPSLVIELLRVMQTESTLLVHSRDAAPFAVTGIRIGQFDVPTTSSGELRIRFGHEVAARVISAARLLSGDETSDLQEMIAGHVVLIGTSATGLYDHRVTPLGETVPGVLVHAQALEQILSGDHLVRPDWADPLEWAWLLLLAGLTTLVAVLCAPITALAYGGAMAAVTYLGAWIAFSQGGVLLDPTFSCAAGLLLYVAMISFRYFVSDRDRRFVRRAFSRYIAQSYLDEIEKNPASLRLGGDERQMTILFVDIRSFTTLSEKLSPTEVVEFLNVLFGRLSADILTEGGTIDKYIGDSIMAFWNAPIIVSDHASRACRAALRMRSTLRELNESDAFRFRSRSDFLPDVAIGIGINIGQALVGNMGSESRFNYSVVGDTVNVASRIEGQAKSLAVDAVVAESVTLAARECAYLEAGALDLRGKQEKERLFVLVGDAETACSPEFIALRDCHSELIANMNNPAIARARYAECLRLAEQYFPMVRAFYARLAERIKPEPAELQHAKRLP</sequence>
<evidence type="ECO:0000259" key="2">
    <source>
        <dbReference type="PROSITE" id="PS50125"/>
    </source>
</evidence>
<dbReference type="InterPro" id="IPR001054">
    <property type="entry name" value="A/G_cyclase"/>
</dbReference>
<dbReference type="CDD" id="cd07302">
    <property type="entry name" value="CHD"/>
    <property type="match status" value="1"/>
</dbReference>
<dbReference type="Pfam" id="PF00211">
    <property type="entry name" value="Guanylate_cyc"/>
    <property type="match status" value="1"/>
</dbReference>
<keyword evidence="4" id="KW-1185">Reference proteome</keyword>
<dbReference type="SUPFAM" id="SSF55073">
    <property type="entry name" value="Nucleotide cyclase"/>
    <property type="match status" value="1"/>
</dbReference>
<dbReference type="InterPro" id="IPR029787">
    <property type="entry name" value="Nucleotide_cyclase"/>
</dbReference>
<feature type="transmembrane region" description="Helical" evidence="1">
    <location>
        <begin position="424"/>
        <end position="448"/>
    </location>
</feature>
<dbReference type="SMART" id="SM01080">
    <property type="entry name" value="CHASE2"/>
    <property type="match status" value="1"/>
</dbReference>
<dbReference type="PANTHER" id="PTHR43081:SF1">
    <property type="entry name" value="ADENYLATE CYCLASE, TERMINAL-DIFFERENTIATION SPECIFIC"/>
    <property type="match status" value="1"/>
</dbReference>
<gene>
    <name evidence="3" type="ORF">FEZ63_08845</name>
</gene>
<keyword evidence="1" id="KW-0812">Transmembrane</keyword>
<keyword evidence="1" id="KW-1133">Transmembrane helix</keyword>